<dbReference type="InterPro" id="IPR002826">
    <property type="entry name" value="MptE-like"/>
</dbReference>
<protein>
    <recommendedName>
        <fullName evidence="1">6-hydroxymethylpterin diphosphokinase MptE-like domain-containing protein</fullName>
    </recommendedName>
</protein>
<organism evidence="2 3">
    <name type="scientific">Pseudodesulfovibrio portus</name>
    <dbReference type="NCBI Taxonomy" id="231439"/>
    <lineage>
        <taxon>Bacteria</taxon>
        <taxon>Pseudomonadati</taxon>
        <taxon>Thermodesulfobacteriota</taxon>
        <taxon>Desulfovibrionia</taxon>
        <taxon>Desulfovibrionales</taxon>
        <taxon>Desulfovibrionaceae</taxon>
    </lineage>
</organism>
<dbReference type="Pfam" id="PF01973">
    <property type="entry name" value="MptE-like"/>
    <property type="match status" value="1"/>
</dbReference>
<dbReference type="Proteomes" id="UP001061361">
    <property type="component" value="Chromosome"/>
</dbReference>
<accession>A0ABM8AT82</accession>
<evidence type="ECO:0000313" key="3">
    <source>
        <dbReference type="Proteomes" id="UP001061361"/>
    </source>
</evidence>
<dbReference type="RefSeq" id="WP_264981582.1">
    <property type="nucleotide sequence ID" value="NZ_AP026708.1"/>
</dbReference>
<gene>
    <name evidence="2" type="ORF">JCM14722_22290</name>
</gene>
<feature type="domain" description="6-hydroxymethylpterin diphosphokinase MptE-like" evidence="1">
    <location>
        <begin position="218"/>
        <end position="377"/>
    </location>
</feature>
<reference evidence="2" key="1">
    <citation type="submission" date="2022-08" db="EMBL/GenBank/DDBJ databases">
        <title>Genome Sequence of the sulphate-reducing bacterium, Pseudodesulfovibrio portus JCM14722.</title>
        <authorList>
            <person name="Kondo R."/>
            <person name="Kataoka T."/>
        </authorList>
    </citation>
    <scope>NUCLEOTIDE SEQUENCE</scope>
    <source>
        <strain evidence="2">JCM 14722</strain>
    </source>
</reference>
<keyword evidence="3" id="KW-1185">Reference proteome</keyword>
<sequence>MENSKIAALVELGILCRGEPVEVSGDGAADHGPHAVSGHNQLCRFEHPQFQHPFEDPSLEAYAFFSADTPVQEALGRTRLVIVLGAADTPQLRACLESPNAVVVLFEPDERVLIGFLEAVGLARLNRKNFFCFTGDPYSFNPALQDLFPGDVFKRGTPLFLLTDRIDADYGPWAARVIDYFEVLHYRHVIYPLSGQGLTRSRPIRNIFRGLVYDQQRHAYQNIPDYLACPPIAELRNRLHGLPAILVAAGPDLPDKFEYIRANRDRAVVICVNNAVKPLVDAGIRPHFVIINDTSVDSGVVFRHIPELPETILVAHCLSELGDGRFRQKYLFGNFLPEIFGSREMLRLHGSVISTAFSLATLLGCPKCVLVGAQLASDNPWGLRYAEGTVKKSLESGEKPLIQRHPQLYPVTTPFGEQRYTTINFRDAALWLAEVIRLSGVECVNTSKSSILYGEGIEYDGEPELPEASVVQPFSRLFRAAPPNPDRKGVRRYVAHELGLWKSVSGAVRAMLDDDGPAMAAKGMAILKQLDGSNVTYMVERRKPFNNQKFYKLVFQGSEADRRAGLVHYFENVLDMSEEFLALLNTAARSV</sequence>
<dbReference type="EMBL" id="AP026708">
    <property type="protein sequence ID" value="BDQ34687.1"/>
    <property type="molecule type" value="Genomic_DNA"/>
</dbReference>
<evidence type="ECO:0000259" key="1">
    <source>
        <dbReference type="Pfam" id="PF01973"/>
    </source>
</evidence>
<evidence type="ECO:0000313" key="2">
    <source>
        <dbReference type="EMBL" id="BDQ34687.1"/>
    </source>
</evidence>
<dbReference type="PANTHER" id="PTHR41786:SF1">
    <property type="entry name" value="6-HYDROXYMETHYLPTERIN DIPHOSPHOKINASE MPTE-LIKE DOMAIN-CONTAINING PROTEIN"/>
    <property type="match status" value="1"/>
</dbReference>
<proteinExistence type="predicted"/>
<dbReference type="PANTHER" id="PTHR41786">
    <property type="entry name" value="MOTILITY ACCESSORY FACTOR MAF"/>
    <property type="match status" value="1"/>
</dbReference>
<name>A0ABM8AT82_9BACT</name>